<name>A0A7J7NSE2_9MAGN</name>
<feature type="non-terminal residue" evidence="1">
    <location>
        <position position="1"/>
    </location>
</feature>
<sequence length="61" mass="7253">THFLSHIIHFLSLSYHRLFLSHITKSCFRFLPLEMRFQLRNGSDSAIRGKIDLSKELRHPC</sequence>
<organism evidence="1 2">
    <name type="scientific">Kingdonia uniflora</name>
    <dbReference type="NCBI Taxonomy" id="39325"/>
    <lineage>
        <taxon>Eukaryota</taxon>
        <taxon>Viridiplantae</taxon>
        <taxon>Streptophyta</taxon>
        <taxon>Embryophyta</taxon>
        <taxon>Tracheophyta</taxon>
        <taxon>Spermatophyta</taxon>
        <taxon>Magnoliopsida</taxon>
        <taxon>Ranunculales</taxon>
        <taxon>Circaeasteraceae</taxon>
        <taxon>Kingdonia</taxon>
    </lineage>
</organism>
<accession>A0A7J7NSE2</accession>
<dbReference type="Proteomes" id="UP000541444">
    <property type="component" value="Unassembled WGS sequence"/>
</dbReference>
<dbReference type="EMBL" id="JACGCM010000622">
    <property type="protein sequence ID" value="KAF6169894.1"/>
    <property type="molecule type" value="Genomic_DNA"/>
</dbReference>
<reference evidence="1 2" key="1">
    <citation type="journal article" date="2020" name="IScience">
        <title>Genome Sequencing of the Endangered Kingdonia uniflora (Circaeasteraceae, Ranunculales) Reveals Potential Mechanisms of Evolutionary Specialization.</title>
        <authorList>
            <person name="Sun Y."/>
            <person name="Deng T."/>
            <person name="Zhang A."/>
            <person name="Moore M.J."/>
            <person name="Landis J.B."/>
            <person name="Lin N."/>
            <person name="Zhang H."/>
            <person name="Zhang X."/>
            <person name="Huang J."/>
            <person name="Zhang X."/>
            <person name="Sun H."/>
            <person name="Wang H."/>
        </authorList>
    </citation>
    <scope>NUCLEOTIDE SEQUENCE [LARGE SCALE GENOMIC DNA]</scope>
    <source>
        <strain evidence="1">TB1705</strain>
        <tissue evidence="1">Leaf</tissue>
    </source>
</reference>
<evidence type="ECO:0000313" key="2">
    <source>
        <dbReference type="Proteomes" id="UP000541444"/>
    </source>
</evidence>
<gene>
    <name evidence="1" type="ORF">GIB67_034286</name>
</gene>
<comment type="caution">
    <text evidence="1">The sequence shown here is derived from an EMBL/GenBank/DDBJ whole genome shotgun (WGS) entry which is preliminary data.</text>
</comment>
<proteinExistence type="predicted"/>
<dbReference type="AlphaFoldDB" id="A0A7J7NSE2"/>
<evidence type="ECO:0000313" key="1">
    <source>
        <dbReference type="EMBL" id="KAF6169894.1"/>
    </source>
</evidence>
<keyword evidence="2" id="KW-1185">Reference proteome</keyword>
<protein>
    <submittedName>
        <fullName evidence="1">Uncharacterized protein</fullName>
    </submittedName>
</protein>